<organism evidence="2 3">
    <name type="scientific">Heterorhabditis bacteriophora</name>
    <name type="common">Entomopathogenic nematode worm</name>
    <dbReference type="NCBI Taxonomy" id="37862"/>
    <lineage>
        <taxon>Eukaryota</taxon>
        <taxon>Metazoa</taxon>
        <taxon>Ecdysozoa</taxon>
        <taxon>Nematoda</taxon>
        <taxon>Chromadorea</taxon>
        <taxon>Rhabditida</taxon>
        <taxon>Rhabditina</taxon>
        <taxon>Rhabditomorpha</taxon>
        <taxon>Strongyloidea</taxon>
        <taxon>Heterorhabditidae</taxon>
        <taxon>Heterorhabditis</taxon>
    </lineage>
</organism>
<proteinExistence type="predicted"/>
<evidence type="ECO:0000313" key="3">
    <source>
        <dbReference type="WBParaSite" id="Hba_04127"/>
    </source>
</evidence>
<dbReference type="Pfam" id="PF05699">
    <property type="entry name" value="Dimer_Tnp_hAT"/>
    <property type="match status" value="1"/>
</dbReference>
<keyword evidence="2" id="KW-1185">Reference proteome</keyword>
<dbReference type="GO" id="GO:0046983">
    <property type="term" value="F:protein dimerization activity"/>
    <property type="evidence" value="ECO:0007669"/>
    <property type="project" value="InterPro"/>
</dbReference>
<dbReference type="AlphaFoldDB" id="A0A1I7WGK9"/>
<dbReference type="SUPFAM" id="SSF53098">
    <property type="entry name" value="Ribonuclease H-like"/>
    <property type="match status" value="1"/>
</dbReference>
<dbReference type="WBParaSite" id="Hba_04127">
    <property type="protein sequence ID" value="Hba_04127"/>
    <property type="gene ID" value="Hba_04127"/>
</dbReference>
<evidence type="ECO:0000259" key="1">
    <source>
        <dbReference type="Pfam" id="PF05699"/>
    </source>
</evidence>
<name>A0A1I7WGK9_HETBA</name>
<dbReference type="InterPro" id="IPR008906">
    <property type="entry name" value="HATC_C_dom"/>
</dbReference>
<dbReference type="InterPro" id="IPR012337">
    <property type="entry name" value="RNaseH-like_sf"/>
</dbReference>
<reference evidence="3" key="1">
    <citation type="submission" date="2016-11" db="UniProtKB">
        <authorList>
            <consortium name="WormBaseParasite"/>
        </authorList>
    </citation>
    <scope>IDENTIFICATION</scope>
</reference>
<protein>
    <submittedName>
        <fullName evidence="3">Dimer_Tnp_hAT domain-containing protein</fullName>
    </submittedName>
</protein>
<sequence length="207" mass="24325">MIKYYFIFCHLIFDMKQRFTPIWESKQNIVATSLDPSLMSKTDWDLIEEHIVNTTHAYIIRTRIGEKTFVNSYKGSVYIISFIMNFSMSNYQIELTTYSKNPVHIDCNFLDFWSRSQLLVRLARRPFSLVPTSIANERLFSKAGILYGNTLRNRLTRVKAEKLLFLQAMLHSSMDPYEFVIPLLCETLLTEAYELTTQNVSTDDIFR</sequence>
<feature type="domain" description="HAT C-terminal dimerisation" evidence="1">
    <location>
        <begin position="98"/>
        <end position="169"/>
    </location>
</feature>
<dbReference type="Proteomes" id="UP000095283">
    <property type="component" value="Unplaced"/>
</dbReference>
<accession>A0A1I7WGK9</accession>
<evidence type="ECO:0000313" key="2">
    <source>
        <dbReference type="Proteomes" id="UP000095283"/>
    </source>
</evidence>